<evidence type="ECO:0000313" key="1">
    <source>
        <dbReference type="EMBL" id="GAA0161178.1"/>
    </source>
</evidence>
<dbReference type="EMBL" id="BAABME010020696">
    <property type="protein sequence ID" value="GAA0161178.1"/>
    <property type="molecule type" value="Genomic_DNA"/>
</dbReference>
<name>A0AAV3QF49_LITER</name>
<reference evidence="1 2" key="1">
    <citation type="submission" date="2024-01" db="EMBL/GenBank/DDBJ databases">
        <title>The complete chloroplast genome sequence of Lithospermum erythrorhizon: insights into the phylogenetic relationship among Boraginaceae species and the maternal lineages of purple gromwells.</title>
        <authorList>
            <person name="Okada T."/>
            <person name="Watanabe K."/>
        </authorList>
    </citation>
    <scope>NUCLEOTIDE SEQUENCE [LARGE SCALE GENOMIC DNA]</scope>
</reference>
<organism evidence="1 2">
    <name type="scientific">Lithospermum erythrorhizon</name>
    <name type="common">Purple gromwell</name>
    <name type="synonym">Lithospermum officinale var. erythrorhizon</name>
    <dbReference type="NCBI Taxonomy" id="34254"/>
    <lineage>
        <taxon>Eukaryota</taxon>
        <taxon>Viridiplantae</taxon>
        <taxon>Streptophyta</taxon>
        <taxon>Embryophyta</taxon>
        <taxon>Tracheophyta</taxon>
        <taxon>Spermatophyta</taxon>
        <taxon>Magnoliopsida</taxon>
        <taxon>eudicotyledons</taxon>
        <taxon>Gunneridae</taxon>
        <taxon>Pentapetalae</taxon>
        <taxon>asterids</taxon>
        <taxon>lamiids</taxon>
        <taxon>Boraginales</taxon>
        <taxon>Boraginaceae</taxon>
        <taxon>Boraginoideae</taxon>
        <taxon>Lithospermeae</taxon>
        <taxon>Lithospermum</taxon>
    </lineage>
</organism>
<evidence type="ECO:0000313" key="2">
    <source>
        <dbReference type="Proteomes" id="UP001454036"/>
    </source>
</evidence>
<proteinExistence type="predicted"/>
<sequence length="400" mass="43835">MFVNDLLAHINKALGQVHQIGWLNIIIFQVACSIARVQATVPLFASIFTAKHRPFDTSLAAKGGGRLSKNFLAGPHPNKVGSSRFNGQWFVVRGGIGPNVPIRWTVLHEVGSLFVRDSTLIKIQVQALREAIPVKPSWKAYCKEKVSATTSKKAKIEALNSITALSSSLTIRPTEVISLDDELTASAQEASSLHSSEWSPIEEGHLWNKRMEAFQAVHLLLSAQEGRKHVSSDPMEAFALSTVYMIKALNANYSYTRRELLKEAASEKTCNTLKADLERLKSDQSTLAKDIKDSRSAAVAATKRAEDAEVRATRAKARKASDAVVYGFVTRFLGDFPQLVSMYNQFKEAWRETYFEGLFVDCPHAETPIENIGAAMEGDEVLEEAADEVAEGAVGDVGAA</sequence>
<accession>A0AAV3QF49</accession>
<comment type="caution">
    <text evidence="1">The sequence shown here is derived from an EMBL/GenBank/DDBJ whole genome shotgun (WGS) entry which is preliminary data.</text>
</comment>
<keyword evidence="2" id="KW-1185">Reference proteome</keyword>
<dbReference type="AlphaFoldDB" id="A0AAV3QF49"/>
<gene>
    <name evidence="1" type="ORF">LIER_39183</name>
</gene>
<dbReference type="Proteomes" id="UP001454036">
    <property type="component" value="Unassembled WGS sequence"/>
</dbReference>
<protein>
    <submittedName>
        <fullName evidence="1">Uncharacterized protein</fullName>
    </submittedName>
</protein>